<dbReference type="EMBL" id="MPZM01000036">
    <property type="protein sequence ID" value="PPL15235.1"/>
    <property type="molecule type" value="Genomic_DNA"/>
</dbReference>
<dbReference type="SUPFAM" id="SSF53927">
    <property type="entry name" value="Cytidine deaminase-like"/>
    <property type="match status" value="1"/>
</dbReference>
<comment type="caution">
    <text evidence="2">The sequence shown here is derived from an EMBL/GenBank/DDBJ whole genome shotgun (WGS) entry which is preliminary data.</text>
</comment>
<dbReference type="InterPro" id="IPR058535">
    <property type="entry name" value="MafB19-deam"/>
</dbReference>
<dbReference type="OrthoDB" id="9802676at2"/>
<organism evidence="2 3">
    <name type="scientific">Oceanisphaera arctica</name>
    <dbReference type="NCBI Taxonomy" id="641510"/>
    <lineage>
        <taxon>Bacteria</taxon>
        <taxon>Pseudomonadati</taxon>
        <taxon>Pseudomonadota</taxon>
        <taxon>Gammaproteobacteria</taxon>
        <taxon>Aeromonadales</taxon>
        <taxon>Aeromonadaceae</taxon>
        <taxon>Oceanisphaera</taxon>
    </lineage>
</organism>
<dbReference type="GO" id="GO:0002100">
    <property type="term" value="P:tRNA wobble adenosine to inosine editing"/>
    <property type="evidence" value="ECO:0007669"/>
    <property type="project" value="InterPro"/>
</dbReference>
<gene>
    <name evidence="2" type="ORF">UN63_13290</name>
</gene>
<evidence type="ECO:0000259" key="1">
    <source>
        <dbReference type="PROSITE" id="PS51747"/>
    </source>
</evidence>
<dbReference type="RefSeq" id="WP_104487314.1">
    <property type="nucleotide sequence ID" value="NZ_BMYB01000026.1"/>
</dbReference>
<dbReference type="InterPro" id="IPR016193">
    <property type="entry name" value="Cytidine_deaminase-like"/>
</dbReference>
<accession>A0A2P5TJS6</accession>
<dbReference type="Proteomes" id="UP000242231">
    <property type="component" value="Unassembled WGS sequence"/>
</dbReference>
<dbReference type="Gene3D" id="3.40.140.10">
    <property type="entry name" value="Cytidine Deaminase, domain 2"/>
    <property type="match status" value="1"/>
</dbReference>
<dbReference type="GO" id="GO:0046872">
    <property type="term" value="F:metal ion binding"/>
    <property type="evidence" value="ECO:0007669"/>
    <property type="project" value="UniProtKB-KW"/>
</dbReference>
<feature type="domain" description="CMP/dCMP-type deaminase" evidence="1">
    <location>
        <begin position="5"/>
        <end position="114"/>
    </location>
</feature>
<dbReference type="AlphaFoldDB" id="A0A2P5TJS6"/>
<evidence type="ECO:0000313" key="2">
    <source>
        <dbReference type="EMBL" id="PPL15235.1"/>
    </source>
</evidence>
<reference evidence="3" key="1">
    <citation type="submission" date="2016-11" db="EMBL/GenBank/DDBJ databases">
        <authorList>
            <person name="Sisinthy S."/>
            <person name="Ara S."/>
            <person name="Gundlapally S.R."/>
        </authorList>
    </citation>
    <scope>NUCLEOTIDE SEQUENCE [LARGE SCALE GENOMIC DNA]</scope>
    <source>
        <strain evidence="3">V1-41</strain>
    </source>
</reference>
<proteinExistence type="predicted"/>
<dbReference type="GO" id="GO:0052717">
    <property type="term" value="F:tRNA-specific adenosine-34 deaminase activity"/>
    <property type="evidence" value="ECO:0007669"/>
    <property type="project" value="UniProtKB-EC"/>
</dbReference>
<dbReference type="PANTHER" id="PTHR11079:SF179">
    <property type="entry name" value="TRNA(ADENINE(34)) DEAMINASE, CHLOROPLASTIC"/>
    <property type="match status" value="1"/>
</dbReference>
<evidence type="ECO:0000313" key="3">
    <source>
        <dbReference type="Proteomes" id="UP000242231"/>
    </source>
</evidence>
<dbReference type="PROSITE" id="PS51747">
    <property type="entry name" value="CYT_DCMP_DEAMINASES_2"/>
    <property type="match status" value="1"/>
</dbReference>
<name>A0A2P5TJS6_9GAMM</name>
<protein>
    <submittedName>
        <fullName evidence="2">tRNA-specific adenosine deaminase</fullName>
    </submittedName>
</protein>
<dbReference type="Pfam" id="PF14437">
    <property type="entry name" value="MafB19-deam"/>
    <property type="match status" value="1"/>
</dbReference>
<dbReference type="PANTHER" id="PTHR11079">
    <property type="entry name" value="CYTOSINE DEAMINASE FAMILY MEMBER"/>
    <property type="match status" value="1"/>
</dbReference>
<dbReference type="InterPro" id="IPR002125">
    <property type="entry name" value="CMP_dCMP_dom"/>
</dbReference>
<dbReference type="CDD" id="cd01285">
    <property type="entry name" value="nucleoside_deaminase"/>
    <property type="match status" value="1"/>
</dbReference>
<keyword evidence="3" id="KW-1185">Reference proteome</keyword>
<sequence>MALNEQDLRYLRRCVALAEEALDGGDRPFGSILVSAEGAVLAEDHNRINSHEPTWHPEVALAHWAAEHLSETERAQSIMYTSGEHCPMCAAAHAWAGLGRIVYASSAEQFAGWCAEWGLPPSPVNPLAINEVAPDIQVAGPVPELAEQVRELHKRYFGVTDSDKA</sequence>